<name>A0A6L9S7V9_9ACTN</name>
<dbReference type="AlphaFoldDB" id="A0A6L9S7V9"/>
<dbReference type="InterPro" id="IPR037523">
    <property type="entry name" value="VOC_core"/>
</dbReference>
<dbReference type="Gene3D" id="3.10.180.10">
    <property type="entry name" value="2,3-Dihydroxybiphenyl 1,2-Dioxygenase, domain 1"/>
    <property type="match status" value="1"/>
</dbReference>
<dbReference type="PANTHER" id="PTHR36437:SF2">
    <property type="entry name" value="GLYOXALASE_BLEOMYCIN RESISTANCE PROTEIN_DIOXYGENASE"/>
    <property type="match status" value="1"/>
</dbReference>
<reference evidence="2 3" key="1">
    <citation type="submission" date="2020-02" db="EMBL/GenBank/DDBJ databases">
        <authorList>
            <person name="Li X.-J."/>
            <person name="Han X.-M."/>
        </authorList>
    </citation>
    <scope>NUCLEOTIDE SEQUENCE [LARGE SCALE GENOMIC DNA]</scope>
    <source>
        <strain evidence="2 3">CCTCC AB 2017055</strain>
    </source>
</reference>
<keyword evidence="3" id="KW-1185">Reference proteome</keyword>
<dbReference type="PANTHER" id="PTHR36437">
    <property type="entry name" value="GLYOXALASE/BLEOMYCIN RESISTANCE PROTEIN/DIOXYGENASE"/>
    <property type="match status" value="1"/>
</dbReference>
<dbReference type="EMBL" id="JAAGOA010000004">
    <property type="protein sequence ID" value="NEE00060.1"/>
    <property type="molecule type" value="Genomic_DNA"/>
</dbReference>
<dbReference type="RefSeq" id="WP_163735074.1">
    <property type="nucleotide sequence ID" value="NZ_JAAGOA010000004.1"/>
</dbReference>
<dbReference type="SUPFAM" id="SSF54593">
    <property type="entry name" value="Glyoxalase/Bleomycin resistance protein/Dihydroxybiphenyl dioxygenase"/>
    <property type="match status" value="1"/>
</dbReference>
<feature type="domain" description="VOC" evidence="1">
    <location>
        <begin position="4"/>
        <end position="123"/>
    </location>
</feature>
<sequence>MFSGIGRVVVLVKDQEEALAFYRDVLGLTVLHDQTIGGYRYLHIGVPGQDGVGLWLMPEHDDARIGQQSGDQPLLVLYTDDLDTVRSTLMTHDVEIWADQEDAHSRSLHFRDLYGNVIIAAQLLS</sequence>
<dbReference type="Proteomes" id="UP000475214">
    <property type="component" value="Unassembled WGS sequence"/>
</dbReference>
<dbReference type="Pfam" id="PF00903">
    <property type="entry name" value="Glyoxalase"/>
    <property type="match status" value="1"/>
</dbReference>
<dbReference type="InterPro" id="IPR004360">
    <property type="entry name" value="Glyas_Fos-R_dOase_dom"/>
</dbReference>
<organism evidence="2 3">
    <name type="scientific">Phytoactinopolyspora halotolerans</name>
    <dbReference type="NCBI Taxonomy" id="1981512"/>
    <lineage>
        <taxon>Bacteria</taxon>
        <taxon>Bacillati</taxon>
        <taxon>Actinomycetota</taxon>
        <taxon>Actinomycetes</taxon>
        <taxon>Jiangellales</taxon>
        <taxon>Jiangellaceae</taxon>
        <taxon>Phytoactinopolyspora</taxon>
    </lineage>
</organism>
<evidence type="ECO:0000313" key="2">
    <source>
        <dbReference type="EMBL" id="NEE00060.1"/>
    </source>
</evidence>
<protein>
    <recommendedName>
        <fullName evidence="1">VOC domain-containing protein</fullName>
    </recommendedName>
</protein>
<accession>A0A6L9S7V9</accession>
<evidence type="ECO:0000313" key="3">
    <source>
        <dbReference type="Proteomes" id="UP000475214"/>
    </source>
</evidence>
<dbReference type="PROSITE" id="PS51819">
    <property type="entry name" value="VOC"/>
    <property type="match status" value="1"/>
</dbReference>
<proteinExistence type="predicted"/>
<comment type="caution">
    <text evidence="2">The sequence shown here is derived from an EMBL/GenBank/DDBJ whole genome shotgun (WGS) entry which is preliminary data.</text>
</comment>
<gene>
    <name evidence="2" type="ORF">G1H10_07745</name>
</gene>
<evidence type="ECO:0000259" key="1">
    <source>
        <dbReference type="PROSITE" id="PS51819"/>
    </source>
</evidence>
<dbReference type="InterPro" id="IPR029068">
    <property type="entry name" value="Glyas_Bleomycin-R_OHBP_Dase"/>
</dbReference>